<feature type="transmembrane region" description="Helical" evidence="19">
    <location>
        <begin position="27"/>
        <end position="44"/>
    </location>
</feature>
<dbReference type="OrthoDB" id="9799199at2"/>
<evidence type="ECO:0000256" key="14">
    <source>
        <dbReference type="ARBA" id="ARBA00023098"/>
    </source>
</evidence>
<dbReference type="GO" id="GO:0016024">
    <property type="term" value="P:CDP-diacylglycerol biosynthetic process"/>
    <property type="evidence" value="ECO:0007669"/>
    <property type="project" value="UniProtKB-UniPathway"/>
</dbReference>
<evidence type="ECO:0000256" key="12">
    <source>
        <dbReference type="ARBA" id="ARBA00022695"/>
    </source>
</evidence>
<evidence type="ECO:0000256" key="8">
    <source>
        <dbReference type="ARBA" id="ARBA00022475"/>
    </source>
</evidence>
<dbReference type="GO" id="GO:0004605">
    <property type="term" value="F:phosphatidate cytidylyltransferase activity"/>
    <property type="evidence" value="ECO:0007669"/>
    <property type="project" value="UniProtKB-EC"/>
</dbReference>
<dbReference type="PANTHER" id="PTHR46382:SF1">
    <property type="entry name" value="PHOSPHATIDATE CYTIDYLYLTRANSFERASE"/>
    <property type="match status" value="1"/>
</dbReference>
<feature type="transmembrane region" description="Helical" evidence="19">
    <location>
        <begin position="56"/>
        <end position="72"/>
    </location>
</feature>
<evidence type="ECO:0000313" key="20">
    <source>
        <dbReference type="EMBL" id="SIN76481.1"/>
    </source>
</evidence>
<gene>
    <name evidence="20" type="ORF">SAMN05443662_0519</name>
</gene>
<accession>A0A1N6E0G5</accession>
<dbReference type="EMBL" id="FSRE01000001">
    <property type="protein sequence ID" value="SIN76481.1"/>
    <property type="molecule type" value="Genomic_DNA"/>
</dbReference>
<feature type="transmembrane region" description="Helical" evidence="19">
    <location>
        <begin position="138"/>
        <end position="157"/>
    </location>
</feature>
<evidence type="ECO:0000256" key="4">
    <source>
        <dbReference type="ARBA" id="ARBA00005189"/>
    </source>
</evidence>
<dbReference type="AlphaFoldDB" id="A0A1N6E0G5"/>
<evidence type="ECO:0000313" key="21">
    <source>
        <dbReference type="Proteomes" id="UP000198461"/>
    </source>
</evidence>
<dbReference type="RefSeq" id="WP_074200821.1">
    <property type="nucleotide sequence ID" value="NZ_FSRE01000001.1"/>
</dbReference>
<keyword evidence="11 18" id="KW-0812">Transmembrane</keyword>
<dbReference type="EC" id="2.7.7.41" evidence="6 18"/>
<evidence type="ECO:0000256" key="17">
    <source>
        <dbReference type="ARBA" id="ARBA00023264"/>
    </source>
</evidence>
<evidence type="ECO:0000256" key="16">
    <source>
        <dbReference type="ARBA" id="ARBA00023209"/>
    </source>
</evidence>
<keyword evidence="21" id="KW-1185">Reference proteome</keyword>
<comment type="pathway">
    <text evidence="4">Lipid metabolism.</text>
</comment>
<evidence type="ECO:0000256" key="11">
    <source>
        <dbReference type="ARBA" id="ARBA00022692"/>
    </source>
</evidence>
<evidence type="ECO:0000256" key="7">
    <source>
        <dbReference type="ARBA" id="ARBA00019373"/>
    </source>
</evidence>
<keyword evidence="9" id="KW-0444">Lipid biosynthesis</keyword>
<dbReference type="PANTHER" id="PTHR46382">
    <property type="entry name" value="PHOSPHATIDATE CYTIDYLYLTRANSFERASE"/>
    <property type="match status" value="1"/>
</dbReference>
<dbReference type="UniPathway" id="UPA00557">
    <property type="reaction ID" value="UER00614"/>
</dbReference>
<dbReference type="InterPro" id="IPR000374">
    <property type="entry name" value="PC_trans"/>
</dbReference>
<evidence type="ECO:0000256" key="5">
    <source>
        <dbReference type="ARBA" id="ARBA00010185"/>
    </source>
</evidence>
<protein>
    <recommendedName>
        <fullName evidence="7 18">Phosphatidate cytidylyltransferase</fullName>
        <ecNumber evidence="6 18">2.7.7.41</ecNumber>
    </recommendedName>
</protein>
<keyword evidence="12 18" id="KW-0548">Nucleotidyltransferase</keyword>
<feature type="transmembrane region" description="Helical" evidence="19">
    <location>
        <begin position="209"/>
        <end position="229"/>
    </location>
</feature>
<dbReference type="Proteomes" id="UP000198461">
    <property type="component" value="Unassembled WGS sequence"/>
</dbReference>
<evidence type="ECO:0000256" key="2">
    <source>
        <dbReference type="ARBA" id="ARBA00004651"/>
    </source>
</evidence>
<keyword evidence="8" id="KW-1003">Cell membrane</keyword>
<organism evidence="20 21">
    <name type="scientific">Sulfurivirga caldicuralii</name>
    <dbReference type="NCBI Taxonomy" id="364032"/>
    <lineage>
        <taxon>Bacteria</taxon>
        <taxon>Pseudomonadati</taxon>
        <taxon>Pseudomonadota</taxon>
        <taxon>Gammaproteobacteria</taxon>
        <taxon>Thiotrichales</taxon>
        <taxon>Piscirickettsiaceae</taxon>
        <taxon>Sulfurivirga</taxon>
    </lineage>
</organism>
<comment type="subcellular location">
    <subcellularLocation>
        <location evidence="2">Cell membrane</location>
        <topology evidence="2">Multi-pass membrane protein</topology>
    </subcellularLocation>
</comment>
<feature type="transmembrane region" description="Helical" evidence="19">
    <location>
        <begin position="78"/>
        <end position="98"/>
    </location>
</feature>
<keyword evidence="13 19" id="KW-1133">Transmembrane helix</keyword>
<evidence type="ECO:0000256" key="10">
    <source>
        <dbReference type="ARBA" id="ARBA00022679"/>
    </source>
</evidence>
<proteinExistence type="inferred from homology"/>
<reference evidence="21" key="1">
    <citation type="submission" date="2016-11" db="EMBL/GenBank/DDBJ databases">
        <authorList>
            <person name="Varghese N."/>
            <person name="Submissions S."/>
        </authorList>
    </citation>
    <scope>NUCLEOTIDE SEQUENCE [LARGE SCALE GENOMIC DNA]</scope>
    <source>
        <strain evidence="21">DSM 17737</strain>
    </source>
</reference>
<evidence type="ECO:0000256" key="9">
    <source>
        <dbReference type="ARBA" id="ARBA00022516"/>
    </source>
</evidence>
<evidence type="ECO:0000256" key="13">
    <source>
        <dbReference type="ARBA" id="ARBA00022989"/>
    </source>
</evidence>
<comment type="similarity">
    <text evidence="5 18">Belongs to the CDS family.</text>
</comment>
<evidence type="ECO:0000256" key="15">
    <source>
        <dbReference type="ARBA" id="ARBA00023136"/>
    </source>
</evidence>
<dbReference type="STRING" id="364032.SAMN05443662_0519"/>
<evidence type="ECO:0000256" key="18">
    <source>
        <dbReference type="RuleBase" id="RU003938"/>
    </source>
</evidence>
<dbReference type="PROSITE" id="PS01315">
    <property type="entry name" value="CDS"/>
    <property type="match status" value="1"/>
</dbReference>
<keyword evidence="16" id="KW-0594">Phospholipid biosynthesis</keyword>
<keyword evidence="10 18" id="KW-0808">Transferase</keyword>
<keyword evidence="15 19" id="KW-0472">Membrane</keyword>
<keyword evidence="17" id="KW-1208">Phospholipid metabolism</keyword>
<dbReference type="GO" id="GO:0005886">
    <property type="term" value="C:plasma membrane"/>
    <property type="evidence" value="ECO:0007669"/>
    <property type="project" value="UniProtKB-SubCell"/>
</dbReference>
<feature type="transmembrane region" description="Helical" evidence="19">
    <location>
        <begin position="178"/>
        <end position="197"/>
    </location>
</feature>
<evidence type="ECO:0000256" key="1">
    <source>
        <dbReference type="ARBA" id="ARBA00001698"/>
    </source>
</evidence>
<keyword evidence="14" id="KW-0443">Lipid metabolism</keyword>
<name>A0A1N6E0G5_9GAMM</name>
<comment type="pathway">
    <text evidence="3 18">Phospholipid metabolism; CDP-diacylglycerol biosynthesis; CDP-diacylglycerol from sn-glycerol 3-phosphate: step 3/3.</text>
</comment>
<evidence type="ECO:0000256" key="6">
    <source>
        <dbReference type="ARBA" id="ARBA00012487"/>
    </source>
</evidence>
<dbReference type="Pfam" id="PF01148">
    <property type="entry name" value="CTP_transf_1"/>
    <property type="match status" value="1"/>
</dbReference>
<comment type="catalytic activity">
    <reaction evidence="1 18">
        <text>a 1,2-diacyl-sn-glycero-3-phosphate + CTP + H(+) = a CDP-1,2-diacyl-sn-glycerol + diphosphate</text>
        <dbReference type="Rhea" id="RHEA:16229"/>
        <dbReference type="ChEBI" id="CHEBI:15378"/>
        <dbReference type="ChEBI" id="CHEBI:33019"/>
        <dbReference type="ChEBI" id="CHEBI:37563"/>
        <dbReference type="ChEBI" id="CHEBI:58332"/>
        <dbReference type="ChEBI" id="CHEBI:58608"/>
        <dbReference type="EC" id="2.7.7.41"/>
    </reaction>
</comment>
<evidence type="ECO:0000256" key="19">
    <source>
        <dbReference type="SAM" id="Phobius"/>
    </source>
</evidence>
<sequence length="271" mass="30367">MLKTRIVSAIVMIAVLAAVLFWSSARIWQWATVALVLLAAWEWARLAGLVKPWTQWSYALVIAAMTAWGMHQDVSDALPRWLTLLWLFVIPFILYQYARSEGRWHFKSPLPLLLLGFVVLFPFAWALFHALLRFGPEVVLWWMVLVWLADSGAYFAGRALGRRKLAPAISPGKTWEGVIGGATAALLGAWLGAWWLAQKGVPDFFNGPFFWLGLIAAFSVIGDLFESVLKRWAGMKDSSQLIPGHGGVLDRIDSLLFALPWMWVVAMESVA</sequence>
<feature type="transmembrane region" description="Helical" evidence="19">
    <location>
        <begin position="110"/>
        <end position="132"/>
    </location>
</feature>
<evidence type="ECO:0000256" key="3">
    <source>
        <dbReference type="ARBA" id="ARBA00005119"/>
    </source>
</evidence>